<keyword evidence="14 15" id="KW-0472">Membrane</keyword>
<keyword evidence="3 15" id="KW-0813">Transport</keyword>
<dbReference type="SUPFAM" id="SSF81886">
    <property type="entry name" value="Helical scaffold and wing domains of SecA"/>
    <property type="match status" value="1"/>
</dbReference>
<keyword evidence="12 15" id="KW-1278">Translocase</keyword>
<evidence type="ECO:0000256" key="5">
    <source>
        <dbReference type="ARBA" id="ARBA00022490"/>
    </source>
</evidence>
<keyword evidence="9" id="KW-0862">Zinc</keyword>
<feature type="domain" description="Helicase ATP-binding" evidence="18">
    <location>
        <begin position="100"/>
        <end position="258"/>
    </location>
</feature>
<dbReference type="FunFam" id="3.40.50.300:FF:000334">
    <property type="entry name" value="Protein translocase subunit SecA"/>
    <property type="match status" value="1"/>
</dbReference>
<dbReference type="NCBIfam" id="TIGR00963">
    <property type="entry name" value="secA"/>
    <property type="match status" value="1"/>
</dbReference>
<protein>
    <recommendedName>
        <fullName evidence="15 16">Protein translocase subunit SecA</fullName>
        <ecNumber evidence="15">7.4.2.8</ecNumber>
    </recommendedName>
</protein>
<evidence type="ECO:0000259" key="19">
    <source>
        <dbReference type="PROSITE" id="PS51194"/>
    </source>
</evidence>
<dbReference type="PROSITE" id="PS51194">
    <property type="entry name" value="HELICASE_CTER"/>
    <property type="match status" value="1"/>
</dbReference>
<dbReference type="InterPro" id="IPR011115">
    <property type="entry name" value="SecA_DEAD"/>
</dbReference>
<evidence type="ECO:0000313" key="22">
    <source>
        <dbReference type="Proteomes" id="UP000031258"/>
    </source>
</evidence>
<dbReference type="EC" id="7.4.2.8" evidence="15"/>
<dbReference type="STRING" id="86105.NF27_EY01250"/>
<evidence type="ECO:0000256" key="12">
    <source>
        <dbReference type="ARBA" id="ARBA00022967"/>
    </source>
</evidence>
<dbReference type="GO" id="GO:0031522">
    <property type="term" value="C:cell envelope Sec protein transport complex"/>
    <property type="evidence" value="ECO:0007669"/>
    <property type="project" value="UniProtKB-ARBA"/>
</dbReference>
<dbReference type="SMART" id="SM00957">
    <property type="entry name" value="SecA_DEAD"/>
    <property type="match status" value="1"/>
</dbReference>
<dbReference type="SMART" id="SM00958">
    <property type="entry name" value="SecA_PP_bind"/>
    <property type="match status" value="1"/>
</dbReference>
<keyword evidence="13 15" id="KW-0811">Translocation</keyword>
<dbReference type="InterPro" id="IPR011130">
    <property type="entry name" value="SecA_preprotein_X-link_dom"/>
</dbReference>
<dbReference type="Proteomes" id="UP000031258">
    <property type="component" value="Unassembled WGS sequence"/>
</dbReference>
<dbReference type="PANTHER" id="PTHR30612">
    <property type="entry name" value="SECA INNER MEMBRANE COMPONENT OF SEC PROTEIN SECRETION SYSTEM"/>
    <property type="match status" value="1"/>
</dbReference>
<dbReference type="InterPro" id="IPR011116">
    <property type="entry name" value="SecA_Wing/Scaffold"/>
</dbReference>
<dbReference type="InterPro" id="IPR004027">
    <property type="entry name" value="SEC_C_motif"/>
</dbReference>
<organism evidence="21 22">
    <name type="scientific">Candidatus Jidaibacter acanthamoebae</name>
    <dbReference type="NCBI Taxonomy" id="86105"/>
    <lineage>
        <taxon>Bacteria</taxon>
        <taxon>Pseudomonadati</taxon>
        <taxon>Pseudomonadota</taxon>
        <taxon>Alphaproteobacteria</taxon>
        <taxon>Rickettsiales</taxon>
        <taxon>Candidatus Midichloriaceae</taxon>
        <taxon>Candidatus Jidaibacter</taxon>
    </lineage>
</organism>
<dbReference type="GO" id="GO:0065002">
    <property type="term" value="P:intracellular protein transmembrane transport"/>
    <property type="evidence" value="ECO:0007669"/>
    <property type="project" value="UniProtKB-UniRule"/>
</dbReference>
<feature type="compositionally biased region" description="Basic and acidic residues" evidence="17">
    <location>
        <begin position="860"/>
        <end position="871"/>
    </location>
</feature>
<dbReference type="FunFam" id="1.10.3060.10:FF:000003">
    <property type="entry name" value="Protein translocase subunit SecA"/>
    <property type="match status" value="1"/>
</dbReference>
<dbReference type="InterPro" id="IPR000185">
    <property type="entry name" value="SecA"/>
</dbReference>
<evidence type="ECO:0000256" key="6">
    <source>
        <dbReference type="ARBA" id="ARBA00022519"/>
    </source>
</evidence>
<feature type="binding site" evidence="15">
    <location>
        <begin position="116"/>
        <end position="120"/>
    </location>
    <ligand>
        <name>ATP</name>
        <dbReference type="ChEBI" id="CHEBI:30616"/>
    </ligand>
</feature>
<dbReference type="AlphaFoldDB" id="A0A0C1QHP6"/>
<gene>
    <name evidence="21" type="primary">secA_2</name>
    <name evidence="15" type="synonym">secA</name>
    <name evidence="21" type="ORF">NF27_EY01250</name>
</gene>
<keyword evidence="11 15" id="KW-0653">Protein transport</keyword>
<evidence type="ECO:0000259" key="18">
    <source>
        <dbReference type="PROSITE" id="PS51192"/>
    </source>
</evidence>
<dbReference type="Pfam" id="PF21090">
    <property type="entry name" value="P-loop_SecA"/>
    <property type="match status" value="1"/>
</dbReference>
<keyword evidence="22" id="KW-1185">Reference proteome</keyword>
<dbReference type="FunFam" id="3.40.50.300:FF:000113">
    <property type="entry name" value="Preprotein translocase subunit SecA"/>
    <property type="match status" value="1"/>
</dbReference>
<evidence type="ECO:0000256" key="14">
    <source>
        <dbReference type="ARBA" id="ARBA00023136"/>
    </source>
</evidence>
<dbReference type="Gene3D" id="1.10.3060.10">
    <property type="entry name" value="Helical scaffold and wing domains of SecA"/>
    <property type="match status" value="1"/>
</dbReference>
<dbReference type="EMBL" id="JSWE01000124">
    <property type="protein sequence ID" value="KIE05029.1"/>
    <property type="molecule type" value="Genomic_DNA"/>
</dbReference>
<evidence type="ECO:0000256" key="2">
    <source>
        <dbReference type="ARBA" id="ARBA00007650"/>
    </source>
</evidence>
<dbReference type="Gene3D" id="3.90.1440.10">
    <property type="entry name" value="SecA, preprotein cross-linking domain"/>
    <property type="match status" value="1"/>
</dbReference>
<evidence type="ECO:0000256" key="16">
    <source>
        <dbReference type="RuleBase" id="RU003874"/>
    </source>
</evidence>
<feature type="binding site" evidence="15">
    <location>
        <position position="511"/>
    </location>
    <ligand>
        <name>ATP</name>
        <dbReference type="ChEBI" id="CHEBI:30616"/>
    </ligand>
</feature>
<keyword evidence="10 15" id="KW-0067">ATP-binding</keyword>
<dbReference type="SUPFAM" id="SSF52540">
    <property type="entry name" value="P-loop containing nucleoside triphosphate hydrolases"/>
    <property type="match status" value="2"/>
</dbReference>
<dbReference type="Gene3D" id="3.40.50.300">
    <property type="entry name" value="P-loop containing nucleotide triphosphate hydrolases"/>
    <property type="match status" value="2"/>
</dbReference>
<dbReference type="InterPro" id="IPR044722">
    <property type="entry name" value="SecA_SF2_C"/>
</dbReference>
<comment type="similarity">
    <text evidence="2 15 16">Belongs to the SecA family.</text>
</comment>
<feature type="region of interest" description="Disordered" evidence="17">
    <location>
        <begin position="843"/>
        <end position="901"/>
    </location>
</feature>
<evidence type="ECO:0000256" key="15">
    <source>
        <dbReference type="HAMAP-Rule" id="MF_01382"/>
    </source>
</evidence>
<dbReference type="PROSITE" id="PS01312">
    <property type="entry name" value="SECA"/>
    <property type="match status" value="1"/>
</dbReference>
<dbReference type="Pfam" id="PF07516">
    <property type="entry name" value="SecA_SW"/>
    <property type="match status" value="1"/>
</dbReference>
<evidence type="ECO:0000256" key="10">
    <source>
        <dbReference type="ARBA" id="ARBA00022840"/>
    </source>
</evidence>
<feature type="domain" description="Helicase C-terminal" evidence="19">
    <location>
        <begin position="433"/>
        <end position="639"/>
    </location>
</feature>
<dbReference type="GO" id="GO:0005524">
    <property type="term" value="F:ATP binding"/>
    <property type="evidence" value="ECO:0007669"/>
    <property type="project" value="UniProtKB-UniRule"/>
</dbReference>
<dbReference type="SUPFAM" id="SSF81767">
    <property type="entry name" value="Pre-protein crosslinking domain of SecA"/>
    <property type="match status" value="1"/>
</dbReference>
<evidence type="ECO:0000256" key="8">
    <source>
        <dbReference type="ARBA" id="ARBA00022741"/>
    </source>
</evidence>
<evidence type="ECO:0000256" key="9">
    <source>
        <dbReference type="ARBA" id="ARBA00022833"/>
    </source>
</evidence>
<evidence type="ECO:0000256" key="11">
    <source>
        <dbReference type="ARBA" id="ARBA00022927"/>
    </source>
</evidence>
<evidence type="ECO:0000259" key="20">
    <source>
        <dbReference type="PROSITE" id="PS51196"/>
    </source>
</evidence>
<evidence type="ECO:0000256" key="13">
    <source>
        <dbReference type="ARBA" id="ARBA00023010"/>
    </source>
</evidence>
<reference evidence="21 22" key="1">
    <citation type="submission" date="2014-11" db="EMBL/GenBank/DDBJ databases">
        <title>A Rickettsiales Symbiont of Amoebae With Ancient Features.</title>
        <authorList>
            <person name="Schulz F."/>
            <person name="Martijn J."/>
            <person name="Wascher F."/>
            <person name="Kostanjsek R."/>
            <person name="Ettema T.J."/>
            <person name="Horn M."/>
        </authorList>
    </citation>
    <scope>NUCLEOTIDE SEQUENCE [LARGE SCALE GENOMIC DNA]</scope>
    <source>
        <strain evidence="21 22">UWC36</strain>
    </source>
</reference>
<comment type="cofactor">
    <cofactor evidence="1">
        <name>Zn(2+)</name>
        <dbReference type="ChEBI" id="CHEBI:29105"/>
    </cofactor>
</comment>
<feature type="domain" description="SecA family profile" evidence="20">
    <location>
        <begin position="14"/>
        <end position="623"/>
    </location>
</feature>
<keyword evidence="7" id="KW-0479">Metal-binding</keyword>
<dbReference type="GO" id="GO:0008564">
    <property type="term" value="F:protein-exporting ATPase activity"/>
    <property type="evidence" value="ECO:0007669"/>
    <property type="project" value="UniProtKB-EC"/>
</dbReference>
<comment type="caution">
    <text evidence="21">The sequence shown here is derived from an EMBL/GenBank/DDBJ whole genome shotgun (WGS) entry which is preliminary data.</text>
</comment>
<dbReference type="Pfam" id="PF01043">
    <property type="entry name" value="SecA_PP_bind"/>
    <property type="match status" value="1"/>
</dbReference>
<dbReference type="Pfam" id="PF07517">
    <property type="entry name" value="SecA_DEAD"/>
    <property type="match status" value="1"/>
</dbReference>
<dbReference type="InterPro" id="IPR001650">
    <property type="entry name" value="Helicase_C-like"/>
</dbReference>
<dbReference type="GO" id="GO:0043952">
    <property type="term" value="P:protein transport by the Sec complex"/>
    <property type="evidence" value="ECO:0007669"/>
    <property type="project" value="TreeGrafter"/>
</dbReference>
<sequence>MVNLWFEWILQMFSYFAKKLFGSSNDRFVKSLYPVVAKINSLESIFEKLSNDELKAKTFEFKEQLKAGRTLDDLLPEAFAAVREASKRTQGKRHFDVQLIGGIVLNNGMIAEMKTGEGKTLVSTLPAYLNALTGKGVHIITVNDYLVERDSKSMGEIYNFLGLSVGSITNSIPDWVRKKAYEADITYGTNNEFGFDYLRDNLKLDLEEMVQRPFNYAIVDEVDSILIDESRTPLIISGPTEDNSDLYYKINKLIPLLGEGDYETDEKGKNCALSDKGHETIEQLLKDHKIISKDAELYNIENMGIVHHVNQGLRAHKIFQKDVDYIIKDNKVMIIDEFTGRVLDGRRYSEGLHQALEAKENVQIQNENQTLASITFQNYFRMYPKLAGMTGTAMTEANEFIDIYKLPVFSIPTHLEVKRKDEEDVIYKSMREKYDAIIEEIEASHKHGQPILVGTVSIEKSEYLSSLLKKRKIKHNVLNARQHAKEAEIIAQAGRPGSVTIATNMAGRGTDIMLGGNPDMLINEELKKNPNKDINIIKEEVLATIASDKEKVLAAGGLYVLGTERHESRRIDDQLRGRSGRQGDPGKTKFYLSLEDDLMRIFGSEKISSMLTKLGLKEGEAIIHPWISRSIEKAQQRVEARNYEIRKNLLKFDDVMSEQRSVIYEQRLDLMKSEKLSSFVKELIVEINGSLVEKFIPKKSISEEWDLDSFEKEVFRIYGLHLSIKDFASREGVANEEILDFLEEQVFSAYQDKVNKYGQESMQYAQKHIMLVTLDHLWKDHLHMLDHLRTGINLRAYGQKDPLNEYKIEAFKLFQTMLDDYNILIVQRIFQLHIQDASELEQHSSEAKMIESRNAPSIEQSRDFSGERDPSNPETWGKVSRNEPCPCGSGKKYKQCHGAIT</sequence>
<dbReference type="InterPro" id="IPR014001">
    <property type="entry name" value="Helicase_ATP-bd"/>
</dbReference>
<dbReference type="PANTHER" id="PTHR30612:SF0">
    <property type="entry name" value="CHLOROPLAST PROTEIN-TRANSPORTING ATPASE"/>
    <property type="match status" value="1"/>
</dbReference>
<keyword evidence="8 15" id="KW-0547">Nucleotide-binding</keyword>
<feature type="binding site" evidence="15">
    <location>
        <position position="98"/>
    </location>
    <ligand>
        <name>ATP</name>
        <dbReference type="ChEBI" id="CHEBI:30616"/>
    </ligand>
</feature>
<dbReference type="FunFam" id="3.90.1440.10:FF:000001">
    <property type="entry name" value="Preprotein translocase subunit SecA"/>
    <property type="match status" value="1"/>
</dbReference>
<evidence type="ECO:0000256" key="4">
    <source>
        <dbReference type="ARBA" id="ARBA00022475"/>
    </source>
</evidence>
<comment type="catalytic activity">
    <reaction evidence="15">
        <text>ATP + H2O + cellular proteinSide 1 = ADP + phosphate + cellular proteinSide 2.</text>
        <dbReference type="EC" id="7.4.2.8"/>
    </reaction>
</comment>
<evidence type="ECO:0000313" key="21">
    <source>
        <dbReference type="EMBL" id="KIE05029.1"/>
    </source>
</evidence>
<dbReference type="CDD" id="cd17928">
    <property type="entry name" value="DEXDc_SecA"/>
    <property type="match status" value="1"/>
</dbReference>
<comment type="subunit">
    <text evidence="15">Monomer and homodimer. Part of the essential Sec protein translocation apparatus which comprises SecA, SecYEG and auxiliary proteins SecDF-YajC and YidC.</text>
</comment>
<dbReference type="GO" id="GO:0006605">
    <property type="term" value="P:protein targeting"/>
    <property type="evidence" value="ECO:0007669"/>
    <property type="project" value="UniProtKB-UniRule"/>
</dbReference>
<comment type="subcellular location">
    <subcellularLocation>
        <location evidence="15">Cell membrane</location>
        <topology evidence="15">Peripheral membrane protein</topology>
        <orientation evidence="15">Cytoplasmic side</orientation>
    </subcellularLocation>
    <subcellularLocation>
        <location evidence="15">Cytoplasm</location>
    </subcellularLocation>
    <text evidence="15">Distribution is 50-50.</text>
</comment>
<dbReference type="GO" id="GO:0046872">
    <property type="term" value="F:metal ion binding"/>
    <property type="evidence" value="ECO:0007669"/>
    <property type="project" value="UniProtKB-KW"/>
</dbReference>
<dbReference type="NCBIfam" id="NF009538">
    <property type="entry name" value="PRK12904.1"/>
    <property type="match status" value="1"/>
</dbReference>
<dbReference type="InterPro" id="IPR027417">
    <property type="entry name" value="P-loop_NTPase"/>
</dbReference>
<dbReference type="Pfam" id="PF02810">
    <property type="entry name" value="SEC-C"/>
    <property type="match status" value="1"/>
</dbReference>
<dbReference type="PATRIC" id="fig|86105.3.peg.1195"/>
<dbReference type="HAMAP" id="MF_01382">
    <property type="entry name" value="SecA"/>
    <property type="match status" value="1"/>
</dbReference>
<evidence type="ECO:0000256" key="3">
    <source>
        <dbReference type="ARBA" id="ARBA00022448"/>
    </source>
</evidence>
<proteinExistence type="inferred from homology"/>
<evidence type="ECO:0000256" key="7">
    <source>
        <dbReference type="ARBA" id="ARBA00022723"/>
    </source>
</evidence>
<dbReference type="PRINTS" id="PR00906">
    <property type="entry name" value="SECA"/>
</dbReference>
<accession>A0A0C1QHP6</accession>
<dbReference type="GO" id="GO:0005829">
    <property type="term" value="C:cytosol"/>
    <property type="evidence" value="ECO:0007669"/>
    <property type="project" value="TreeGrafter"/>
</dbReference>
<dbReference type="InterPro" id="IPR020937">
    <property type="entry name" value="SecA_CS"/>
</dbReference>
<dbReference type="PROSITE" id="PS51196">
    <property type="entry name" value="SECA_MOTOR_DEAD"/>
    <property type="match status" value="1"/>
</dbReference>
<comment type="function">
    <text evidence="15">Part of the Sec protein translocase complex. Interacts with the SecYEG preprotein conducting channel. Has a central role in coupling the hydrolysis of ATP to the transfer of proteins into and across the cell membrane, serving both as a receptor for the preprotein-SecB complex and as an ATP-driven molecular motor driving the stepwise translocation of polypeptide chains across the membrane.</text>
</comment>
<evidence type="ECO:0000256" key="1">
    <source>
        <dbReference type="ARBA" id="ARBA00001947"/>
    </source>
</evidence>
<dbReference type="InterPro" id="IPR036266">
    <property type="entry name" value="SecA_Wing/Scaffold_sf"/>
</dbReference>
<dbReference type="GO" id="GO:0017038">
    <property type="term" value="P:protein import"/>
    <property type="evidence" value="ECO:0007669"/>
    <property type="project" value="InterPro"/>
</dbReference>
<dbReference type="InterPro" id="IPR014018">
    <property type="entry name" value="SecA_motor_DEAD"/>
</dbReference>
<keyword evidence="6" id="KW-0997">Cell inner membrane</keyword>
<dbReference type="CDD" id="cd18803">
    <property type="entry name" value="SF2_C_secA"/>
    <property type="match status" value="1"/>
</dbReference>
<dbReference type="GO" id="GO:0005886">
    <property type="term" value="C:plasma membrane"/>
    <property type="evidence" value="ECO:0007669"/>
    <property type="project" value="UniProtKB-SubCell"/>
</dbReference>
<evidence type="ECO:0000256" key="17">
    <source>
        <dbReference type="SAM" id="MobiDB-lite"/>
    </source>
</evidence>
<name>A0A0C1QHP6_9RICK</name>
<keyword evidence="5 15" id="KW-0963">Cytoplasm</keyword>
<keyword evidence="4 15" id="KW-1003">Cell membrane</keyword>
<dbReference type="InterPro" id="IPR036670">
    <property type="entry name" value="SecA_X-link_sf"/>
</dbReference>
<dbReference type="PROSITE" id="PS51192">
    <property type="entry name" value="HELICASE_ATP_BIND_1"/>
    <property type="match status" value="1"/>
</dbReference>